<accession>A0ABS6VB76</accession>
<protein>
    <submittedName>
        <fullName evidence="2">FRG domain-containing protein</fullName>
    </submittedName>
</protein>
<organism evidence="2 3">
    <name type="scientific">Pantoea allii</name>
    <dbReference type="NCBI Taxonomy" id="574096"/>
    <lineage>
        <taxon>Bacteria</taxon>
        <taxon>Pseudomonadati</taxon>
        <taxon>Pseudomonadota</taxon>
        <taxon>Gammaproteobacteria</taxon>
        <taxon>Enterobacterales</taxon>
        <taxon>Erwiniaceae</taxon>
        <taxon>Pantoea</taxon>
    </lineage>
</organism>
<evidence type="ECO:0000313" key="3">
    <source>
        <dbReference type="Proteomes" id="UP001197236"/>
    </source>
</evidence>
<dbReference type="EMBL" id="JAHVXZ010000002">
    <property type="protein sequence ID" value="MBW1256534.1"/>
    <property type="molecule type" value="Genomic_DNA"/>
</dbReference>
<evidence type="ECO:0000259" key="1">
    <source>
        <dbReference type="SMART" id="SM00901"/>
    </source>
</evidence>
<dbReference type="Proteomes" id="UP001197236">
    <property type="component" value="Unassembled WGS sequence"/>
</dbReference>
<dbReference type="SMART" id="SM00901">
    <property type="entry name" value="FRG"/>
    <property type="match status" value="1"/>
</dbReference>
<feature type="domain" description="FRG" evidence="1">
    <location>
        <begin position="23"/>
        <end position="152"/>
    </location>
</feature>
<keyword evidence="3" id="KW-1185">Reference proteome</keyword>
<evidence type="ECO:0000313" key="2">
    <source>
        <dbReference type="EMBL" id="MBW1256534.1"/>
    </source>
</evidence>
<reference evidence="2 3" key="1">
    <citation type="submission" date="2021-07" db="EMBL/GenBank/DDBJ databases">
        <title>A novel phosphonate cluster across the Pantoea species complex is important for pathogenicity in onion.</title>
        <authorList>
            <person name="Zhao M."/>
            <person name="Stice S."/>
            <person name="Shin G.Y."/>
            <person name="Coutinho T."/>
            <person name="Gitaitis R."/>
            <person name="Kvitko B."/>
            <person name="Dutta B."/>
        </authorList>
    </citation>
    <scope>NUCLEOTIDE SEQUENCE [LARGE SCALE GENOMIC DNA]</scope>
    <source>
        <strain evidence="2 3">BD 382</strain>
    </source>
</reference>
<name>A0ABS6VB76_9GAMM</name>
<dbReference type="RefSeq" id="WP_218994738.1">
    <property type="nucleotide sequence ID" value="NZ_JAHVXU010000002.1"/>
</dbReference>
<proteinExistence type="predicted"/>
<sequence>MHTNHKINSVGDYLKVVKFFTPEKKSVYFRGQSDSAYGVNSSIFRLLKSSNLKPVIINDFDPVSRERIKRDVSSYELAKEIFSKFKDKHVIYPDINTIKGYDMNDIDLHVVAQHYGLATRVIDWSVSPLIALYFAVENLSKSKVIKNDAAVFMTWGGSDNVLKVMNSSIFQNNLKDAKEIYTKTYQACYELYIKTKRIRGLEKVLDEGYKNDPELDVIINDFVDEAKKILSDFPNGSSIRLNPGMTLSGIMFRRFTLRKVDFHKTLLKWVRIYLSYTDNNYSRSYSAVDIFNRGLILIEPLPINQRVKNQQGLLMFSNEINDEIFSTTHFNKKNTLFDLKEDSLNSLDKNSGLVKIIIPKEAVIDIKQELELYGFTKEFVYPEIMSFTEYMQSKIVASRS</sequence>
<gene>
    <name evidence="2" type="ORF">KYI95_04825</name>
</gene>
<dbReference type="InterPro" id="IPR014966">
    <property type="entry name" value="FRG-dom"/>
</dbReference>
<comment type="caution">
    <text evidence="2">The sequence shown here is derived from an EMBL/GenBank/DDBJ whole genome shotgun (WGS) entry which is preliminary data.</text>
</comment>
<dbReference type="Pfam" id="PF08867">
    <property type="entry name" value="FRG"/>
    <property type="match status" value="1"/>
</dbReference>